<accession>A0ACC0AHM4</accession>
<dbReference type="EMBL" id="CM044706">
    <property type="protein sequence ID" value="KAI5660109.1"/>
    <property type="molecule type" value="Genomic_DNA"/>
</dbReference>
<gene>
    <name evidence="1" type="ORF">M9H77_28902</name>
</gene>
<sequence>MSKLLLLQTPHFTSVHLRTTISSILSKSPPPTLCIPRRSIPLPSPPLSLSYFQLLPSFSTKAFDTRNDDVVASEEKDKDEVVDDGNGKLGGSEHNKEDEEKYPTGEFQFREYGLWESFLVKCRMLFALPWKRVRKGSVLTMKLRGQITDQLKSRFSSGLSLPQICENFVKAAYDPRISGIYLHIDRLNCGWGKVEEIRRHILDFKKSGKFIVGYAPACGEKEYYLGCACEELYFPPSAYFALYGLTVEASFLGGVLEKVGVEPQVQRIGKYKSAGDQLTRKSISEENREMLTALLENIYSNWLDKVSAAKGKKKEDLESFVNEGVYQIDKLKEDGWITDIKYDDEVMSMLRERLKLPKDKNLPMVDYKKYSGVNTRTLGLAGSKDQIAVIRASGSISRTRGPFSMRGSGVVAEEIIEKIRKARESKKFKAVILRIDSPGGDALASDLMWREIRLLANSKPVIASMADVAASGGYYMAMGAATIVAENLTLTGSIGVVTGKFNLGKLYEKIGFNKEIISRGRYAELTAAEQRPFRPDEAELFAQSAQNAYRQFRDKAAFSRSMPVDKMEEVAQGRVWTGNDAASRGLVDAIGGLSRAVAIAKQKANIPQDKQVDLIELTRPSPSLPEILTGIGNTLVGADRMLKQLIDDLSLSDGIQLRMDGIMFEKLDGSASSNPILTMIKDYLSSL</sequence>
<organism evidence="1 2">
    <name type="scientific">Catharanthus roseus</name>
    <name type="common">Madagascar periwinkle</name>
    <name type="synonym">Vinca rosea</name>
    <dbReference type="NCBI Taxonomy" id="4058"/>
    <lineage>
        <taxon>Eukaryota</taxon>
        <taxon>Viridiplantae</taxon>
        <taxon>Streptophyta</taxon>
        <taxon>Embryophyta</taxon>
        <taxon>Tracheophyta</taxon>
        <taxon>Spermatophyta</taxon>
        <taxon>Magnoliopsida</taxon>
        <taxon>eudicotyledons</taxon>
        <taxon>Gunneridae</taxon>
        <taxon>Pentapetalae</taxon>
        <taxon>asterids</taxon>
        <taxon>lamiids</taxon>
        <taxon>Gentianales</taxon>
        <taxon>Apocynaceae</taxon>
        <taxon>Rauvolfioideae</taxon>
        <taxon>Vinceae</taxon>
        <taxon>Catharanthinae</taxon>
        <taxon>Catharanthus</taxon>
    </lineage>
</organism>
<evidence type="ECO:0000313" key="2">
    <source>
        <dbReference type="Proteomes" id="UP001060085"/>
    </source>
</evidence>
<comment type="caution">
    <text evidence="1">The sequence shown here is derived from an EMBL/GenBank/DDBJ whole genome shotgun (WGS) entry which is preliminary data.</text>
</comment>
<protein>
    <submittedName>
        <fullName evidence="1">Uncharacterized protein</fullName>
    </submittedName>
</protein>
<name>A0ACC0AHM4_CATRO</name>
<proteinExistence type="predicted"/>
<reference evidence="2" key="1">
    <citation type="journal article" date="2023" name="Nat. Plants">
        <title>Single-cell RNA sequencing provides a high-resolution roadmap for understanding the multicellular compartmentation of specialized metabolism.</title>
        <authorList>
            <person name="Sun S."/>
            <person name="Shen X."/>
            <person name="Li Y."/>
            <person name="Li Y."/>
            <person name="Wang S."/>
            <person name="Li R."/>
            <person name="Zhang H."/>
            <person name="Shen G."/>
            <person name="Guo B."/>
            <person name="Wei J."/>
            <person name="Xu J."/>
            <person name="St-Pierre B."/>
            <person name="Chen S."/>
            <person name="Sun C."/>
        </authorList>
    </citation>
    <scope>NUCLEOTIDE SEQUENCE [LARGE SCALE GENOMIC DNA]</scope>
</reference>
<dbReference type="Proteomes" id="UP001060085">
    <property type="component" value="Linkage Group LG06"/>
</dbReference>
<keyword evidence="2" id="KW-1185">Reference proteome</keyword>
<evidence type="ECO:0000313" key="1">
    <source>
        <dbReference type="EMBL" id="KAI5660109.1"/>
    </source>
</evidence>